<evidence type="ECO:0000256" key="2">
    <source>
        <dbReference type="ARBA" id="ARBA00022448"/>
    </source>
</evidence>
<protein>
    <recommendedName>
        <fullName evidence="3">Exocyst subunit Exo70 family protein</fullName>
    </recommendedName>
</protein>
<comment type="similarity">
    <text evidence="1 3">Belongs to the EXO70 family.</text>
</comment>
<evidence type="ECO:0000259" key="4">
    <source>
        <dbReference type="Pfam" id="PF03081"/>
    </source>
</evidence>
<dbReference type="InterPro" id="IPR046364">
    <property type="entry name" value="Exo70_C"/>
</dbReference>
<evidence type="ECO:0000313" key="6">
    <source>
        <dbReference type="Proteomes" id="UP000886595"/>
    </source>
</evidence>
<dbReference type="InterPro" id="IPR016159">
    <property type="entry name" value="Cullin_repeat-like_dom_sf"/>
</dbReference>
<dbReference type="PANTHER" id="PTHR12542:SF26">
    <property type="entry name" value="EXOCYST SUBUNIT EXO70 FAMILY PROTEIN"/>
    <property type="match status" value="1"/>
</dbReference>
<dbReference type="SUPFAM" id="SSF74788">
    <property type="entry name" value="Cullin repeat-like"/>
    <property type="match status" value="1"/>
</dbReference>
<reference evidence="5 6" key="1">
    <citation type="submission" date="2020-02" db="EMBL/GenBank/DDBJ databases">
        <authorList>
            <person name="Ma Q."/>
            <person name="Huang Y."/>
            <person name="Song X."/>
            <person name="Pei D."/>
        </authorList>
    </citation>
    <scope>NUCLEOTIDE SEQUENCE [LARGE SCALE GENOMIC DNA]</scope>
    <source>
        <strain evidence="5">Sxm20200214</strain>
        <tissue evidence="5">Leaf</tissue>
    </source>
</reference>
<keyword evidence="3" id="KW-0268">Exocytosis</keyword>
<keyword evidence="3" id="KW-0653">Protein transport</keyword>
<dbReference type="OrthoDB" id="1922221at2759"/>
<dbReference type="EMBL" id="JAAMPC010000006">
    <property type="protein sequence ID" value="KAG2309333.1"/>
    <property type="molecule type" value="Genomic_DNA"/>
</dbReference>
<organism evidence="5 6">
    <name type="scientific">Brassica carinata</name>
    <name type="common">Ethiopian mustard</name>
    <name type="synonym">Abyssinian cabbage</name>
    <dbReference type="NCBI Taxonomy" id="52824"/>
    <lineage>
        <taxon>Eukaryota</taxon>
        <taxon>Viridiplantae</taxon>
        <taxon>Streptophyta</taxon>
        <taxon>Embryophyta</taxon>
        <taxon>Tracheophyta</taxon>
        <taxon>Spermatophyta</taxon>
        <taxon>Magnoliopsida</taxon>
        <taxon>eudicotyledons</taxon>
        <taxon>Gunneridae</taxon>
        <taxon>Pentapetalae</taxon>
        <taxon>rosids</taxon>
        <taxon>malvids</taxon>
        <taxon>Brassicales</taxon>
        <taxon>Brassicaceae</taxon>
        <taxon>Brassiceae</taxon>
        <taxon>Brassica</taxon>
    </lineage>
</organism>
<dbReference type="GO" id="GO:0005546">
    <property type="term" value="F:phosphatidylinositol-4,5-bisphosphate binding"/>
    <property type="evidence" value="ECO:0007669"/>
    <property type="project" value="InterPro"/>
</dbReference>
<dbReference type="InterPro" id="IPR004140">
    <property type="entry name" value="Exo70"/>
</dbReference>
<gene>
    <name evidence="5" type="ORF">Bca52824_029081</name>
</gene>
<accession>A0A8X7VDB9</accession>
<name>A0A8X7VDB9_BRACI</name>
<feature type="domain" description="Exocyst complex subunit Exo70 C-terminal" evidence="4">
    <location>
        <begin position="1"/>
        <end position="132"/>
    </location>
</feature>
<dbReference type="GO" id="GO:0015031">
    <property type="term" value="P:protein transport"/>
    <property type="evidence" value="ECO:0007669"/>
    <property type="project" value="UniProtKB-KW"/>
</dbReference>
<comment type="caution">
    <text evidence="5">The sequence shown here is derived from an EMBL/GenBank/DDBJ whole genome shotgun (WGS) entry which is preliminary data.</text>
</comment>
<dbReference type="Proteomes" id="UP000886595">
    <property type="component" value="Unassembled WGS sequence"/>
</dbReference>
<keyword evidence="2 3" id="KW-0813">Transport</keyword>
<evidence type="ECO:0000313" key="5">
    <source>
        <dbReference type="EMBL" id="KAG2309333.1"/>
    </source>
</evidence>
<dbReference type="PANTHER" id="PTHR12542">
    <property type="entry name" value="EXOCYST COMPLEX PROTEIN EXO70"/>
    <property type="match status" value="1"/>
</dbReference>
<dbReference type="GO" id="GO:0006887">
    <property type="term" value="P:exocytosis"/>
    <property type="evidence" value="ECO:0007669"/>
    <property type="project" value="UniProtKB-KW"/>
</dbReference>
<evidence type="ECO:0000256" key="1">
    <source>
        <dbReference type="ARBA" id="ARBA00006756"/>
    </source>
</evidence>
<dbReference type="Pfam" id="PF03081">
    <property type="entry name" value="Exo70_C"/>
    <property type="match status" value="1"/>
</dbReference>
<dbReference type="GO" id="GO:0000145">
    <property type="term" value="C:exocyst"/>
    <property type="evidence" value="ECO:0007669"/>
    <property type="project" value="InterPro"/>
</dbReference>
<comment type="function">
    <text evidence="3">Component of the exocyst complex.</text>
</comment>
<proteinExistence type="inferred from homology"/>
<keyword evidence="6" id="KW-1185">Reference proteome</keyword>
<evidence type="ECO:0000256" key="3">
    <source>
        <dbReference type="RuleBase" id="RU365026"/>
    </source>
</evidence>
<dbReference type="AlphaFoldDB" id="A0A8X7VDB9"/>
<dbReference type="Gene3D" id="1.20.1280.170">
    <property type="entry name" value="Exocyst complex component Exo70"/>
    <property type="match status" value="1"/>
</dbReference>
<sequence length="152" mass="17737">MSFISSLTEYSLVLSEILSEHPLKRNNCLLESYFTAPILEDEHINYHSTSVHLAWLILVFLCKLDINKDVSLSYLFLVNNIQFVVDTVRSTHHLRNILGDDWLTNHEVKLRSYSINYDNAAWAIVTKPCRREPIPHYHQTKPKHISRGFTCI</sequence>